<dbReference type="OrthoDB" id="3016366at2759"/>
<gene>
    <name evidence="2" type="ORF">AJ80_07725</name>
</gene>
<dbReference type="EMBL" id="PDNA01000154">
    <property type="protein sequence ID" value="PGH09248.1"/>
    <property type="molecule type" value="Genomic_DNA"/>
</dbReference>
<sequence length="172" mass="18957">MFKGLSKSFKSTTSRSPTPPSRTSSHPPTSDPGATLTQFDAVVTEPCGIYLILWSRGDTSTFHWGLYLARTDAKGVLYHQINDKTPSGDWELSIQERNVSHSRSLLGVERGPTGTCRTWAMDALFEVADSGLIDMQPDKEIKKKIEQEAKALAMRAASRRVRFVVPSGSTRG</sequence>
<keyword evidence="3" id="KW-1185">Reference proteome</keyword>
<accession>A0A2B7XKV8</accession>
<evidence type="ECO:0000313" key="2">
    <source>
        <dbReference type="EMBL" id="PGH09248.1"/>
    </source>
</evidence>
<protein>
    <submittedName>
        <fullName evidence="2">Uncharacterized protein</fullName>
    </submittedName>
</protein>
<dbReference type="Proteomes" id="UP000224634">
    <property type="component" value="Unassembled WGS sequence"/>
</dbReference>
<comment type="caution">
    <text evidence="2">The sequence shown here is derived from an EMBL/GenBank/DDBJ whole genome shotgun (WGS) entry which is preliminary data.</text>
</comment>
<feature type="region of interest" description="Disordered" evidence="1">
    <location>
        <begin position="1"/>
        <end position="35"/>
    </location>
</feature>
<organism evidence="2 3">
    <name type="scientific">Polytolypa hystricis (strain UAMH7299)</name>
    <dbReference type="NCBI Taxonomy" id="1447883"/>
    <lineage>
        <taxon>Eukaryota</taxon>
        <taxon>Fungi</taxon>
        <taxon>Dikarya</taxon>
        <taxon>Ascomycota</taxon>
        <taxon>Pezizomycotina</taxon>
        <taxon>Eurotiomycetes</taxon>
        <taxon>Eurotiomycetidae</taxon>
        <taxon>Onygenales</taxon>
        <taxon>Onygenales incertae sedis</taxon>
        <taxon>Polytolypa</taxon>
    </lineage>
</organism>
<feature type="compositionally biased region" description="Low complexity" evidence="1">
    <location>
        <begin position="1"/>
        <end position="28"/>
    </location>
</feature>
<name>A0A2B7XKV8_POLH7</name>
<evidence type="ECO:0000313" key="3">
    <source>
        <dbReference type="Proteomes" id="UP000224634"/>
    </source>
</evidence>
<evidence type="ECO:0000256" key="1">
    <source>
        <dbReference type="SAM" id="MobiDB-lite"/>
    </source>
</evidence>
<reference evidence="2 3" key="1">
    <citation type="submission" date="2017-10" db="EMBL/GenBank/DDBJ databases">
        <title>Comparative genomics in systemic dimorphic fungi from Ajellomycetaceae.</title>
        <authorList>
            <person name="Munoz J.F."/>
            <person name="Mcewen J.G."/>
            <person name="Clay O.K."/>
            <person name="Cuomo C.A."/>
        </authorList>
    </citation>
    <scope>NUCLEOTIDE SEQUENCE [LARGE SCALE GENOMIC DNA]</scope>
    <source>
        <strain evidence="2 3">UAMH7299</strain>
    </source>
</reference>
<proteinExistence type="predicted"/>
<dbReference type="AlphaFoldDB" id="A0A2B7XKV8"/>